<evidence type="ECO:0000313" key="2">
    <source>
        <dbReference type="EMBL" id="TYP70884.1"/>
    </source>
</evidence>
<feature type="domain" description="TPM" evidence="1">
    <location>
        <begin position="24"/>
        <end position="149"/>
    </location>
</feature>
<evidence type="ECO:0000313" key="3">
    <source>
        <dbReference type="Proteomes" id="UP000324376"/>
    </source>
</evidence>
<dbReference type="InterPro" id="IPR007621">
    <property type="entry name" value="TPM_dom"/>
</dbReference>
<dbReference type="PANTHER" id="PTHR30373:SF2">
    <property type="entry name" value="UPF0603 PROTEIN YGCG"/>
    <property type="match status" value="1"/>
</dbReference>
<dbReference type="Proteomes" id="UP000324376">
    <property type="component" value="Unassembled WGS sequence"/>
</dbReference>
<protein>
    <recommendedName>
        <fullName evidence="1">TPM domain-containing protein</fullName>
    </recommendedName>
</protein>
<proteinExistence type="predicted"/>
<organism evidence="2 3">
    <name type="scientific">Aquimarina intermedia</name>
    <dbReference type="NCBI Taxonomy" id="350814"/>
    <lineage>
        <taxon>Bacteria</taxon>
        <taxon>Pseudomonadati</taxon>
        <taxon>Bacteroidota</taxon>
        <taxon>Flavobacteriia</taxon>
        <taxon>Flavobacteriales</taxon>
        <taxon>Flavobacteriaceae</taxon>
        <taxon>Aquimarina</taxon>
    </lineage>
</organism>
<dbReference type="AlphaFoldDB" id="A0A5S5BV95"/>
<dbReference type="PANTHER" id="PTHR30373">
    <property type="entry name" value="UPF0603 PROTEIN YGCG"/>
    <property type="match status" value="1"/>
</dbReference>
<keyword evidence="3" id="KW-1185">Reference proteome</keyword>
<reference evidence="2 3" key="1">
    <citation type="submission" date="2019-07" db="EMBL/GenBank/DDBJ databases">
        <title>Genomic Encyclopedia of Archaeal and Bacterial Type Strains, Phase II (KMG-II): from individual species to whole genera.</title>
        <authorList>
            <person name="Goeker M."/>
        </authorList>
    </citation>
    <scope>NUCLEOTIDE SEQUENCE [LARGE SCALE GENOMIC DNA]</scope>
    <source>
        <strain evidence="2 3">DSM 17527</strain>
    </source>
</reference>
<name>A0A5S5BV95_9FLAO</name>
<dbReference type="RefSeq" id="WP_170251895.1">
    <property type="nucleotide sequence ID" value="NZ_VNHU01000011.1"/>
</dbReference>
<sequence length="152" mass="17626">MEAQTDNPKSELIVSEYPKQIGLVNDFENIFTEEEKTQLTKLLSYYKKTSFREIAIITIDSIPINTEFDQYVIIVSENWNVGRNNNGNGLTLALSKSLKKVRISTTEKTKNLYLSDEFCKKVIEENMIPEFKNGNYYDGILLGLNELMRKWI</sequence>
<comment type="caution">
    <text evidence="2">The sequence shown here is derived from an EMBL/GenBank/DDBJ whole genome shotgun (WGS) entry which is preliminary data.</text>
</comment>
<gene>
    <name evidence="2" type="ORF">BD809_11152</name>
</gene>
<dbReference type="EMBL" id="VNHU01000011">
    <property type="protein sequence ID" value="TYP70884.1"/>
    <property type="molecule type" value="Genomic_DNA"/>
</dbReference>
<evidence type="ECO:0000259" key="1">
    <source>
        <dbReference type="Pfam" id="PF04536"/>
    </source>
</evidence>
<dbReference type="Gene3D" id="3.10.310.50">
    <property type="match status" value="1"/>
</dbReference>
<dbReference type="Pfam" id="PF04536">
    <property type="entry name" value="TPM_phosphatase"/>
    <property type="match status" value="1"/>
</dbReference>
<accession>A0A5S5BV95</accession>